<comment type="similarity">
    <text evidence="2 6">Belongs to the peroxisomal membrane protein PXMP2/4 family.</text>
</comment>
<evidence type="ECO:0000256" key="1">
    <source>
        <dbReference type="ARBA" id="ARBA00004141"/>
    </source>
</evidence>
<dbReference type="HOGENOM" id="CLU_049109_8_0_1"/>
<evidence type="ECO:0000256" key="5">
    <source>
        <dbReference type="ARBA" id="ARBA00023136"/>
    </source>
</evidence>
<sequence>MAAGRAWSWYRSQLAARPVRTQAIVSGILWGSGDVIAQKINASMQDDDEERPIDLKRTAACCIFGLGFVGPAGHYWYQGLDRFVKRKLLLTPNSPRFIVAKLVPDALLEPVHLGLFFSLMGFTAGKPSSQVFADVKRDIVPALLSGGMVWPLLQAVNFRFVPVEHQLLYLNSLCLLESAFLSWVNKQEDAAWKKKLMAFITPSSPPSPSPSPSPASSQQEQGQAPSPSPVSS</sequence>
<protein>
    <submittedName>
        <fullName evidence="8">Uncharacterized protein</fullName>
    </submittedName>
</protein>
<dbReference type="eggNOG" id="KOG1944">
    <property type="taxonomic scope" value="Eukaryota"/>
</dbReference>
<feature type="compositionally biased region" description="Pro residues" evidence="7">
    <location>
        <begin position="203"/>
        <end position="213"/>
    </location>
</feature>
<dbReference type="InParanoid" id="D8STJ5"/>
<dbReference type="PANTHER" id="PTHR11266:SF17">
    <property type="entry name" value="PROTEIN MPV17"/>
    <property type="match status" value="1"/>
</dbReference>
<dbReference type="KEGG" id="smo:SELMODRAFT_446690"/>
<keyword evidence="3" id="KW-0812">Transmembrane</keyword>
<dbReference type="OrthoDB" id="10267969at2759"/>
<feature type="compositionally biased region" description="Low complexity" evidence="7">
    <location>
        <begin position="214"/>
        <end position="225"/>
    </location>
</feature>
<dbReference type="GO" id="GO:0016020">
    <property type="term" value="C:membrane"/>
    <property type="evidence" value="ECO:0007669"/>
    <property type="project" value="UniProtKB-SubCell"/>
</dbReference>
<dbReference type="OMA" id="IGFMSAN"/>
<dbReference type="Pfam" id="PF04117">
    <property type="entry name" value="Mpv17_PMP22"/>
    <property type="match status" value="1"/>
</dbReference>
<keyword evidence="4" id="KW-1133">Transmembrane helix</keyword>
<dbReference type="STRING" id="88036.D8STJ5"/>
<evidence type="ECO:0000256" key="7">
    <source>
        <dbReference type="SAM" id="MobiDB-lite"/>
    </source>
</evidence>
<accession>D8STJ5</accession>
<evidence type="ECO:0000256" key="6">
    <source>
        <dbReference type="RuleBase" id="RU363053"/>
    </source>
</evidence>
<gene>
    <name evidence="8" type="ORF">SELMODRAFT_446690</name>
</gene>
<dbReference type="Proteomes" id="UP000001514">
    <property type="component" value="Unassembled WGS sequence"/>
</dbReference>
<evidence type="ECO:0000256" key="3">
    <source>
        <dbReference type="ARBA" id="ARBA00022692"/>
    </source>
</evidence>
<proteinExistence type="inferred from homology"/>
<dbReference type="AlphaFoldDB" id="D8STJ5"/>
<dbReference type="Gramene" id="EFJ12214">
    <property type="protein sequence ID" value="EFJ12214"/>
    <property type="gene ID" value="SELMODRAFT_446690"/>
</dbReference>
<evidence type="ECO:0000313" key="9">
    <source>
        <dbReference type="Proteomes" id="UP000001514"/>
    </source>
</evidence>
<reference evidence="8 9" key="1">
    <citation type="journal article" date="2011" name="Science">
        <title>The Selaginella genome identifies genetic changes associated with the evolution of vascular plants.</title>
        <authorList>
            <person name="Banks J.A."/>
            <person name="Nishiyama T."/>
            <person name="Hasebe M."/>
            <person name="Bowman J.L."/>
            <person name="Gribskov M."/>
            <person name="dePamphilis C."/>
            <person name="Albert V.A."/>
            <person name="Aono N."/>
            <person name="Aoyama T."/>
            <person name="Ambrose B.A."/>
            <person name="Ashton N.W."/>
            <person name="Axtell M.J."/>
            <person name="Barker E."/>
            <person name="Barker M.S."/>
            <person name="Bennetzen J.L."/>
            <person name="Bonawitz N.D."/>
            <person name="Chapple C."/>
            <person name="Cheng C."/>
            <person name="Correa L.G."/>
            <person name="Dacre M."/>
            <person name="DeBarry J."/>
            <person name="Dreyer I."/>
            <person name="Elias M."/>
            <person name="Engstrom E.M."/>
            <person name="Estelle M."/>
            <person name="Feng L."/>
            <person name="Finet C."/>
            <person name="Floyd S.K."/>
            <person name="Frommer W.B."/>
            <person name="Fujita T."/>
            <person name="Gramzow L."/>
            <person name="Gutensohn M."/>
            <person name="Harholt J."/>
            <person name="Hattori M."/>
            <person name="Heyl A."/>
            <person name="Hirai T."/>
            <person name="Hiwatashi Y."/>
            <person name="Ishikawa M."/>
            <person name="Iwata M."/>
            <person name="Karol K.G."/>
            <person name="Koehler B."/>
            <person name="Kolukisaoglu U."/>
            <person name="Kubo M."/>
            <person name="Kurata T."/>
            <person name="Lalonde S."/>
            <person name="Li K."/>
            <person name="Li Y."/>
            <person name="Litt A."/>
            <person name="Lyons E."/>
            <person name="Manning G."/>
            <person name="Maruyama T."/>
            <person name="Michael T.P."/>
            <person name="Mikami K."/>
            <person name="Miyazaki S."/>
            <person name="Morinaga S."/>
            <person name="Murata T."/>
            <person name="Mueller-Roeber B."/>
            <person name="Nelson D.R."/>
            <person name="Obara M."/>
            <person name="Oguri Y."/>
            <person name="Olmstead R.G."/>
            <person name="Onodera N."/>
            <person name="Petersen B.L."/>
            <person name="Pils B."/>
            <person name="Prigge M."/>
            <person name="Rensing S.A."/>
            <person name="Riano-Pachon D.M."/>
            <person name="Roberts A.W."/>
            <person name="Sato Y."/>
            <person name="Scheller H.V."/>
            <person name="Schulz B."/>
            <person name="Schulz C."/>
            <person name="Shakirov E.V."/>
            <person name="Shibagaki N."/>
            <person name="Shinohara N."/>
            <person name="Shippen D.E."/>
            <person name="Soerensen I."/>
            <person name="Sotooka R."/>
            <person name="Sugimoto N."/>
            <person name="Sugita M."/>
            <person name="Sumikawa N."/>
            <person name="Tanurdzic M."/>
            <person name="Theissen G."/>
            <person name="Ulvskov P."/>
            <person name="Wakazuki S."/>
            <person name="Weng J.K."/>
            <person name="Willats W.W."/>
            <person name="Wipf D."/>
            <person name="Wolf P.G."/>
            <person name="Yang L."/>
            <person name="Zimmer A.D."/>
            <person name="Zhu Q."/>
            <person name="Mitros T."/>
            <person name="Hellsten U."/>
            <person name="Loque D."/>
            <person name="Otillar R."/>
            <person name="Salamov A."/>
            <person name="Schmutz J."/>
            <person name="Shapiro H."/>
            <person name="Lindquist E."/>
            <person name="Lucas S."/>
            <person name="Rokhsar D."/>
            <person name="Grigoriev I.V."/>
        </authorList>
    </citation>
    <scope>NUCLEOTIDE SEQUENCE [LARGE SCALE GENOMIC DNA]</scope>
</reference>
<evidence type="ECO:0000313" key="8">
    <source>
        <dbReference type="EMBL" id="EFJ12214.1"/>
    </source>
</evidence>
<comment type="subcellular location">
    <subcellularLocation>
        <location evidence="1">Membrane</location>
        <topology evidence="1">Multi-pass membrane protein</topology>
    </subcellularLocation>
</comment>
<feature type="region of interest" description="Disordered" evidence="7">
    <location>
        <begin position="202"/>
        <end position="232"/>
    </location>
</feature>
<name>D8STJ5_SELML</name>
<dbReference type="GO" id="GO:0005737">
    <property type="term" value="C:cytoplasm"/>
    <property type="evidence" value="ECO:0000318"/>
    <property type="project" value="GO_Central"/>
</dbReference>
<evidence type="ECO:0000256" key="2">
    <source>
        <dbReference type="ARBA" id="ARBA00006824"/>
    </source>
</evidence>
<dbReference type="PANTHER" id="PTHR11266">
    <property type="entry name" value="PEROXISOMAL MEMBRANE PROTEIN 2, PXMP2 MPV17"/>
    <property type="match status" value="1"/>
</dbReference>
<evidence type="ECO:0000256" key="4">
    <source>
        <dbReference type="ARBA" id="ARBA00022989"/>
    </source>
</evidence>
<keyword evidence="5" id="KW-0472">Membrane</keyword>
<dbReference type="EMBL" id="GL377640">
    <property type="protein sequence ID" value="EFJ12214.1"/>
    <property type="molecule type" value="Genomic_DNA"/>
</dbReference>
<dbReference type="InterPro" id="IPR007248">
    <property type="entry name" value="Mpv17_PMP22"/>
</dbReference>
<organism evidence="9">
    <name type="scientific">Selaginella moellendorffii</name>
    <name type="common">Spikemoss</name>
    <dbReference type="NCBI Taxonomy" id="88036"/>
    <lineage>
        <taxon>Eukaryota</taxon>
        <taxon>Viridiplantae</taxon>
        <taxon>Streptophyta</taxon>
        <taxon>Embryophyta</taxon>
        <taxon>Tracheophyta</taxon>
        <taxon>Lycopodiopsida</taxon>
        <taxon>Selaginellales</taxon>
        <taxon>Selaginellaceae</taxon>
        <taxon>Selaginella</taxon>
    </lineage>
</organism>
<keyword evidence="9" id="KW-1185">Reference proteome</keyword>